<reference evidence="5" key="1">
    <citation type="journal article" date="2016" name="Genome Announc.">
        <title>Draft Genome Sequences of Five Rapidly Growing Mycobacterium Species, M. thermoresistibile, M. fortuitum subsp. acetamidolyticum, M. canariasense, M. brisbanense, and M. novocastrense.</title>
        <authorList>
            <person name="Katahira K."/>
            <person name="Ogura Y."/>
            <person name="Gotoh Y."/>
            <person name="Hayashi T."/>
        </authorList>
    </citation>
    <scope>NUCLEOTIDE SEQUENCE [LARGE SCALE GENOMIC DNA]</scope>
    <source>
        <strain evidence="5">JCM15654</strain>
    </source>
</reference>
<feature type="transmembrane region" description="Helical" evidence="2">
    <location>
        <begin position="24"/>
        <end position="43"/>
    </location>
</feature>
<feature type="transmembrane region" description="Helical" evidence="2">
    <location>
        <begin position="81"/>
        <end position="100"/>
    </location>
</feature>
<feature type="transmembrane region" description="Helical" evidence="2">
    <location>
        <begin position="121"/>
        <end position="141"/>
    </location>
</feature>
<feature type="compositionally biased region" description="Basic residues" evidence="1">
    <location>
        <begin position="361"/>
        <end position="371"/>
    </location>
</feature>
<evidence type="ECO:0000259" key="3">
    <source>
        <dbReference type="Pfam" id="PF20177"/>
    </source>
</evidence>
<dbReference type="Proteomes" id="UP000069620">
    <property type="component" value="Unassembled WGS sequence"/>
</dbReference>
<dbReference type="STRING" id="146020.RMCB_4565"/>
<feature type="region of interest" description="Disordered" evidence="1">
    <location>
        <begin position="190"/>
        <end position="402"/>
    </location>
</feature>
<gene>
    <name evidence="4" type="ORF">RMCB_4565</name>
</gene>
<feature type="compositionally biased region" description="Basic and acidic residues" evidence="1">
    <location>
        <begin position="392"/>
        <end position="402"/>
    </location>
</feature>
<name>A0A117I6S2_9MYCO</name>
<dbReference type="Pfam" id="PF20177">
    <property type="entry name" value="DUF6542"/>
    <property type="match status" value="1"/>
</dbReference>
<reference evidence="5" key="2">
    <citation type="submission" date="2016-02" db="EMBL/GenBank/DDBJ databases">
        <title>Draft genome sequence of five rapidly growing Mycobacterium species.</title>
        <authorList>
            <person name="Katahira K."/>
            <person name="Gotou Y."/>
            <person name="Iida K."/>
            <person name="Ogura Y."/>
            <person name="Hayashi T."/>
        </authorList>
    </citation>
    <scope>NUCLEOTIDE SEQUENCE [LARGE SCALE GENOMIC DNA]</scope>
    <source>
        <strain evidence="5">JCM15654</strain>
    </source>
</reference>
<organism evidence="4 5">
    <name type="scientific">Mycolicibacterium brisbanense</name>
    <dbReference type="NCBI Taxonomy" id="146020"/>
    <lineage>
        <taxon>Bacteria</taxon>
        <taxon>Bacillati</taxon>
        <taxon>Actinomycetota</taxon>
        <taxon>Actinomycetes</taxon>
        <taxon>Mycobacteriales</taxon>
        <taxon>Mycobacteriaceae</taxon>
        <taxon>Mycolicibacterium</taxon>
    </lineage>
</organism>
<proteinExistence type="predicted"/>
<evidence type="ECO:0000256" key="2">
    <source>
        <dbReference type="SAM" id="Phobius"/>
    </source>
</evidence>
<keyword evidence="2" id="KW-0472">Membrane</keyword>
<keyword evidence="2" id="KW-0812">Transmembrane</keyword>
<dbReference type="EMBL" id="BCSX01000040">
    <property type="protein sequence ID" value="GAS90469.1"/>
    <property type="molecule type" value="Genomic_DNA"/>
</dbReference>
<feature type="domain" description="DUF6542" evidence="3">
    <location>
        <begin position="23"/>
        <end position="141"/>
    </location>
</feature>
<feature type="compositionally biased region" description="Basic and acidic residues" evidence="1">
    <location>
        <begin position="314"/>
        <end position="323"/>
    </location>
</feature>
<comment type="caution">
    <text evidence="4">The sequence shown here is derived from an EMBL/GenBank/DDBJ whole genome shotgun (WGS) entry which is preliminary data.</text>
</comment>
<sequence length="402" mass="44560">MSGQRAQSAVPADHRSVYPKWPGVPWWGAVLLAVTATAIGFAFDAGSGDRELSTFFAVCYVLGCLGAVLAVRQSGVFTAVIQPPLILFVAVPGSYFLFHGGQLGGVKDLAINCGYPLIERFPLMLFTTAAVLLIGLARWYFALATRHSAAKAEKADGTESANTRKATVAAAKTGIVAAVTTKLSGLILRKPATRRSSAQASADEAPPRRRPADRSQRPDRASRTSRADRTADRPERPDRTDRPRRRRPAAAAEEAGTERRATKRTTAPRPRPSRPPLDEFGEPLPERPRRPRAPRTAEPPLVPPTDARRRVRTQPREPRKQPPPERNSAAQPRRRRFDDYQPFEDPFEAPRNGNGSSNGRPTHHPVSRVRYRGAEDEDERREYRSRPRSSTRGRDSTWEYDG</sequence>
<keyword evidence="2" id="KW-1133">Transmembrane helix</keyword>
<feature type="transmembrane region" description="Helical" evidence="2">
    <location>
        <begin position="55"/>
        <end position="75"/>
    </location>
</feature>
<keyword evidence="5" id="KW-1185">Reference proteome</keyword>
<dbReference type="InterPro" id="IPR046672">
    <property type="entry name" value="DUF6542"/>
</dbReference>
<feature type="compositionally biased region" description="Basic and acidic residues" evidence="1">
    <location>
        <begin position="205"/>
        <end position="241"/>
    </location>
</feature>
<evidence type="ECO:0000313" key="5">
    <source>
        <dbReference type="Proteomes" id="UP000069620"/>
    </source>
</evidence>
<dbReference type="RefSeq" id="WP_062830606.1">
    <property type="nucleotide sequence ID" value="NZ_BCSX01000040.1"/>
</dbReference>
<evidence type="ECO:0000256" key="1">
    <source>
        <dbReference type="SAM" id="MobiDB-lite"/>
    </source>
</evidence>
<dbReference type="AlphaFoldDB" id="A0A117I6S2"/>
<accession>A0A117I6S2</accession>
<evidence type="ECO:0000313" key="4">
    <source>
        <dbReference type="EMBL" id="GAS90469.1"/>
    </source>
</evidence>
<protein>
    <recommendedName>
        <fullName evidence="3">DUF6542 domain-containing protein</fullName>
    </recommendedName>
</protein>